<dbReference type="SUPFAM" id="SSF100950">
    <property type="entry name" value="NagB/RpiA/CoA transferase-like"/>
    <property type="match status" value="1"/>
</dbReference>
<dbReference type="Proteomes" id="UP000005632">
    <property type="component" value="Chromosome"/>
</dbReference>
<feature type="coiled-coil region" evidence="1">
    <location>
        <begin position="98"/>
        <end position="125"/>
    </location>
</feature>
<proteinExistence type="predicted"/>
<dbReference type="GO" id="GO:0016853">
    <property type="term" value="F:isomerase activity"/>
    <property type="evidence" value="ECO:0007669"/>
    <property type="project" value="UniProtKB-KW"/>
</dbReference>
<feature type="domain" description="Glucosamine/galactosamine-6-phosphate isomerase" evidence="2">
    <location>
        <begin position="8"/>
        <end position="226"/>
    </location>
</feature>
<dbReference type="GO" id="GO:0019262">
    <property type="term" value="P:N-acetylneuraminate catabolic process"/>
    <property type="evidence" value="ECO:0007669"/>
    <property type="project" value="TreeGrafter"/>
</dbReference>
<dbReference type="RefSeq" id="WP_014271152.1">
    <property type="nucleotide sequence ID" value="NC_016633.1"/>
</dbReference>
<dbReference type="GO" id="GO:0005975">
    <property type="term" value="P:carbohydrate metabolic process"/>
    <property type="evidence" value="ECO:0007669"/>
    <property type="project" value="InterPro"/>
</dbReference>
<dbReference type="KEGG" id="sgp:SpiGrapes_2551"/>
<dbReference type="InterPro" id="IPR004547">
    <property type="entry name" value="Glucosamine6P_isomerase"/>
</dbReference>
<dbReference type="EMBL" id="CP003155">
    <property type="protein sequence ID" value="AEV30312.1"/>
    <property type="molecule type" value="Genomic_DNA"/>
</dbReference>
<gene>
    <name evidence="3" type="ordered locus">SpiGrapes_2551</name>
</gene>
<dbReference type="STRING" id="158190.SpiGrapes_2551"/>
<name>G8QU65_SPHPG</name>
<dbReference type="InterPro" id="IPR006148">
    <property type="entry name" value="Glc/Gal-6P_isomerase"/>
</dbReference>
<keyword evidence="3" id="KW-0413">Isomerase</keyword>
<dbReference type="AlphaFoldDB" id="G8QU65"/>
<dbReference type="Gene3D" id="3.40.50.1360">
    <property type="match status" value="1"/>
</dbReference>
<dbReference type="PANTHER" id="PTHR11280:SF6">
    <property type="entry name" value="GLUCOSAMINE-6-PHOSPHATE ISOMERASE NAGB"/>
    <property type="match status" value="1"/>
</dbReference>
<dbReference type="GO" id="GO:0006043">
    <property type="term" value="P:glucosamine catabolic process"/>
    <property type="evidence" value="ECO:0007669"/>
    <property type="project" value="TreeGrafter"/>
</dbReference>
<keyword evidence="4" id="KW-1185">Reference proteome</keyword>
<evidence type="ECO:0000256" key="1">
    <source>
        <dbReference type="SAM" id="Coils"/>
    </source>
</evidence>
<protein>
    <submittedName>
        <fullName evidence="3">6-phosphogluconolactonase/glucosamine-6-phosphate isomerase/deaminase</fullName>
    </submittedName>
</protein>
<dbReference type="Pfam" id="PF01182">
    <property type="entry name" value="Glucosamine_iso"/>
    <property type="match status" value="1"/>
</dbReference>
<dbReference type="GO" id="GO:0042802">
    <property type="term" value="F:identical protein binding"/>
    <property type="evidence" value="ECO:0007669"/>
    <property type="project" value="TreeGrafter"/>
</dbReference>
<dbReference type="GO" id="GO:0004342">
    <property type="term" value="F:glucosamine-6-phosphate deaminase activity"/>
    <property type="evidence" value="ECO:0007669"/>
    <property type="project" value="InterPro"/>
</dbReference>
<accession>G8QU65</accession>
<evidence type="ECO:0000259" key="2">
    <source>
        <dbReference type="Pfam" id="PF01182"/>
    </source>
</evidence>
<dbReference type="InterPro" id="IPR037171">
    <property type="entry name" value="NagB/RpiA_transferase-like"/>
</dbReference>
<dbReference type="GO" id="GO:0006046">
    <property type="term" value="P:N-acetylglucosamine catabolic process"/>
    <property type="evidence" value="ECO:0007669"/>
    <property type="project" value="TreeGrafter"/>
</dbReference>
<evidence type="ECO:0000313" key="3">
    <source>
        <dbReference type="EMBL" id="AEV30312.1"/>
    </source>
</evidence>
<dbReference type="CDD" id="cd01399">
    <property type="entry name" value="GlcN6P_deaminase"/>
    <property type="match status" value="1"/>
</dbReference>
<dbReference type="GO" id="GO:0005737">
    <property type="term" value="C:cytoplasm"/>
    <property type="evidence" value="ECO:0007669"/>
    <property type="project" value="TreeGrafter"/>
</dbReference>
<organism evidence="3 4">
    <name type="scientific">Sphaerochaeta pleomorpha (strain ATCC BAA-1885 / DSM 22778 / Grapes)</name>
    <dbReference type="NCBI Taxonomy" id="158190"/>
    <lineage>
        <taxon>Bacteria</taxon>
        <taxon>Pseudomonadati</taxon>
        <taxon>Spirochaetota</taxon>
        <taxon>Spirochaetia</taxon>
        <taxon>Spirochaetales</taxon>
        <taxon>Sphaerochaetaceae</taxon>
        <taxon>Sphaerochaeta</taxon>
    </lineage>
</organism>
<dbReference type="OrthoDB" id="9791139at2"/>
<sequence length="248" mass="27859">MRITICDDKHDLGMQAANLGANLIREAISKKGSATIVLPTGLSQTEMYDTLVKESIPWEKVEAFHLHEYVGLPSSNPASFRSYLESHFIGKAKNLKAFHEIEANAPDLNEELKRLNHLIQDKEIDVLFLGIGENGYIAFNDPPANLETNDPFILVSLEERCRRQQVSEKWFASLEEVPTQAISMSIRQILKANNVICSVPDQRKARAVAMCLYDQVSPYAPCTVLRTKVACNLFLDKPSSMLILGDRR</sequence>
<keyword evidence="1" id="KW-0175">Coiled coil</keyword>
<dbReference type="PANTHER" id="PTHR11280">
    <property type="entry name" value="GLUCOSAMINE-6-PHOSPHATE ISOMERASE"/>
    <property type="match status" value="1"/>
</dbReference>
<dbReference type="HOGENOM" id="CLU_049611_1_0_12"/>
<reference evidence="3 4" key="1">
    <citation type="submission" date="2011-11" db="EMBL/GenBank/DDBJ databases">
        <title>Complete sequence of Spirochaeta sp. grapes.</title>
        <authorList>
            <consortium name="US DOE Joint Genome Institute"/>
            <person name="Lucas S."/>
            <person name="Han J."/>
            <person name="Lapidus A."/>
            <person name="Cheng J.-F."/>
            <person name="Goodwin L."/>
            <person name="Pitluck S."/>
            <person name="Peters L."/>
            <person name="Ovchinnikova G."/>
            <person name="Munk A.C."/>
            <person name="Detter J.C."/>
            <person name="Han C."/>
            <person name="Tapia R."/>
            <person name="Land M."/>
            <person name="Hauser L."/>
            <person name="Kyrpides N."/>
            <person name="Ivanova N."/>
            <person name="Pagani I."/>
            <person name="Ritalahtilisa K."/>
            <person name="Loeffler F."/>
            <person name="Woyke T."/>
        </authorList>
    </citation>
    <scope>NUCLEOTIDE SEQUENCE [LARGE SCALE GENOMIC DNA]</scope>
    <source>
        <strain evidence="4">ATCC BAA-1885 / DSM 22778 / Grapes</strain>
    </source>
</reference>
<evidence type="ECO:0000313" key="4">
    <source>
        <dbReference type="Proteomes" id="UP000005632"/>
    </source>
</evidence>
<dbReference type="eggNOG" id="COG0363">
    <property type="taxonomic scope" value="Bacteria"/>
</dbReference>